<evidence type="ECO:0000313" key="8">
    <source>
        <dbReference type="EMBL" id="SDY93712.1"/>
    </source>
</evidence>
<keyword evidence="7" id="KW-0998">Cell outer membrane</keyword>
<evidence type="ECO:0000256" key="4">
    <source>
        <dbReference type="ARBA" id="ARBA00022452"/>
    </source>
</evidence>
<evidence type="ECO:0000313" key="9">
    <source>
        <dbReference type="Proteomes" id="UP000199286"/>
    </source>
</evidence>
<sequence length="480" mass="50690">MLKGMPVLTAMRKTLTGGLVALATVSGGMAAQAETLAQALTRAYETSGLIEQNRAVLRAADEDVAQAVAALRPVLSWSADVQRQFGVRGTTSPLTGRLSETGFVDNTASAALVASITLYDGGANRLRIDLAKEAVLGTRAELIAVEQQVLLRAVEAFMEVRRALELVALRENNVRVIGQELQAARDRFEVGEVTRTDVALAEARLAAAQSALSAAQGTLAIAVEEYRVAVGVLPENLQQPAGLPRLPASEADAKAIAVRSHPEIAAAQRRVTIAEIGVAIAESARKPSVSLSGRYGLTETFGEDTYSRGGSITLGAEGPIYQGGRLNSLERQALAERDQARAALLLTVEQVQQAVGNAYARLRVARASIDAFEAQVSAATVAFRGVREEATLGARTTLDVLDAEQELLLARSDLLSAQVDETVAAYAILSSTGQLTAEALALPVPAFDPAAYYRLVKDAPSSLSPQGRALDRLLRSMGKQ</sequence>
<keyword evidence="3" id="KW-0813">Transport</keyword>
<organism evidence="8 9">
    <name type="scientific">Citreimonas salinaria</name>
    <dbReference type="NCBI Taxonomy" id="321339"/>
    <lineage>
        <taxon>Bacteria</taxon>
        <taxon>Pseudomonadati</taxon>
        <taxon>Pseudomonadota</taxon>
        <taxon>Alphaproteobacteria</taxon>
        <taxon>Rhodobacterales</taxon>
        <taxon>Roseobacteraceae</taxon>
        <taxon>Citreimonas</taxon>
    </lineage>
</organism>
<protein>
    <submittedName>
        <fullName evidence="8">Outer membrane protein</fullName>
    </submittedName>
</protein>
<dbReference type="GO" id="GO:1990281">
    <property type="term" value="C:efflux pump complex"/>
    <property type="evidence" value="ECO:0007669"/>
    <property type="project" value="TreeGrafter"/>
</dbReference>
<keyword evidence="6" id="KW-0472">Membrane</keyword>
<dbReference type="STRING" id="321339.SAMN05444340_1375"/>
<dbReference type="Proteomes" id="UP000199286">
    <property type="component" value="Unassembled WGS sequence"/>
</dbReference>
<name>A0A1H3NXW0_9RHOB</name>
<dbReference type="EMBL" id="FNPF01000037">
    <property type="protein sequence ID" value="SDY93712.1"/>
    <property type="molecule type" value="Genomic_DNA"/>
</dbReference>
<dbReference type="SUPFAM" id="SSF56954">
    <property type="entry name" value="Outer membrane efflux proteins (OEP)"/>
    <property type="match status" value="1"/>
</dbReference>
<dbReference type="PANTHER" id="PTHR30026:SF22">
    <property type="entry name" value="OUTER MEMBRANE EFFLUX PROTEIN"/>
    <property type="match status" value="1"/>
</dbReference>
<dbReference type="GO" id="GO:0015562">
    <property type="term" value="F:efflux transmembrane transporter activity"/>
    <property type="evidence" value="ECO:0007669"/>
    <property type="project" value="InterPro"/>
</dbReference>
<evidence type="ECO:0000256" key="1">
    <source>
        <dbReference type="ARBA" id="ARBA00004442"/>
    </source>
</evidence>
<evidence type="ECO:0000256" key="3">
    <source>
        <dbReference type="ARBA" id="ARBA00022448"/>
    </source>
</evidence>
<dbReference type="GO" id="GO:0015288">
    <property type="term" value="F:porin activity"/>
    <property type="evidence" value="ECO:0007669"/>
    <property type="project" value="TreeGrafter"/>
</dbReference>
<dbReference type="AlphaFoldDB" id="A0A1H3NXW0"/>
<dbReference type="InterPro" id="IPR051906">
    <property type="entry name" value="TolC-like"/>
</dbReference>
<dbReference type="NCBIfam" id="TIGR01844">
    <property type="entry name" value="type_I_sec_TolC"/>
    <property type="match status" value="1"/>
</dbReference>
<accession>A0A1H3NXW0</accession>
<dbReference type="InterPro" id="IPR010130">
    <property type="entry name" value="T1SS_OMP_TolC"/>
</dbReference>
<gene>
    <name evidence="8" type="ORF">SAMN05444340_1375</name>
</gene>
<evidence type="ECO:0000256" key="5">
    <source>
        <dbReference type="ARBA" id="ARBA00022692"/>
    </source>
</evidence>
<dbReference type="GO" id="GO:0009279">
    <property type="term" value="C:cell outer membrane"/>
    <property type="evidence" value="ECO:0007669"/>
    <property type="project" value="UniProtKB-SubCell"/>
</dbReference>
<evidence type="ECO:0000256" key="7">
    <source>
        <dbReference type="ARBA" id="ARBA00023237"/>
    </source>
</evidence>
<comment type="similarity">
    <text evidence="2">Belongs to the outer membrane factor (OMF) (TC 1.B.17) family.</text>
</comment>
<keyword evidence="5" id="KW-0812">Transmembrane</keyword>
<dbReference type="Gene3D" id="1.20.1600.10">
    <property type="entry name" value="Outer membrane efflux proteins (OEP)"/>
    <property type="match status" value="1"/>
</dbReference>
<dbReference type="InterPro" id="IPR003423">
    <property type="entry name" value="OMP_efflux"/>
</dbReference>
<dbReference type="Pfam" id="PF02321">
    <property type="entry name" value="OEP"/>
    <property type="match status" value="2"/>
</dbReference>
<keyword evidence="4" id="KW-1134">Transmembrane beta strand</keyword>
<comment type="subcellular location">
    <subcellularLocation>
        <location evidence="1">Cell outer membrane</location>
    </subcellularLocation>
</comment>
<evidence type="ECO:0000256" key="6">
    <source>
        <dbReference type="ARBA" id="ARBA00023136"/>
    </source>
</evidence>
<dbReference type="PANTHER" id="PTHR30026">
    <property type="entry name" value="OUTER MEMBRANE PROTEIN TOLC"/>
    <property type="match status" value="1"/>
</dbReference>
<reference evidence="8 9" key="1">
    <citation type="submission" date="2016-10" db="EMBL/GenBank/DDBJ databases">
        <authorList>
            <person name="de Groot N.N."/>
        </authorList>
    </citation>
    <scope>NUCLEOTIDE SEQUENCE [LARGE SCALE GENOMIC DNA]</scope>
    <source>
        <strain evidence="8 9">DSM 26880</strain>
    </source>
</reference>
<evidence type="ECO:0000256" key="2">
    <source>
        <dbReference type="ARBA" id="ARBA00007613"/>
    </source>
</evidence>
<keyword evidence="9" id="KW-1185">Reference proteome</keyword>
<proteinExistence type="inferred from homology"/>